<feature type="domain" description="HTH arsR-type" evidence="4">
    <location>
        <begin position="1"/>
        <end position="89"/>
    </location>
</feature>
<dbReference type="PRINTS" id="PR00778">
    <property type="entry name" value="HTHARSR"/>
</dbReference>
<dbReference type="PANTHER" id="PTHR33154">
    <property type="entry name" value="TRANSCRIPTIONAL REGULATOR, ARSR FAMILY"/>
    <property type="match status" value="1"/>
</dbReference>
<organism evidence="5 6">
    <name type="scientific">Cytobacillus horneckiae</name>
    <dbReference type="NCBI Taxonomy" id="549687"/>
    <lineage>
        <taxon>Bacteria</taxon>
        <taxon>Bacillati</taxon>
        <taxon>Bacillota</taxon>
        <taxon>Bacilli</taxon>
        <taxon>Bacillales</taxon>
        <taxon>Bacillaceae</taxon>
        <taxon>Cytobacillus</taxon>
    </lineage>
</organism>
<keyword evidence="3" id="KW-0804">Transcription</keyword>
<dbReference type="AlphaFoldDB" id="A0A2N0ZEZ3"/>
<dbReference type="InterPro" id="IPR011991">
    <property type="entry name" value="ArsR-like_HTH"/>
</dbReference>
<proteinExistence type="predicted"/>
<dbReference type="PROSITE" id="PS50987">
    <property type="entry name" value="HTH_ARSR_2"/>
    <property type="match status" value="1"/>
</dbReference>
<accession>A0A2N0ZEZ3</accession>
<evidence type="ECO:0000259" key="4">
    <source>
        <dbReference type="PROSITE" id="PS50987"/>
    </source>
</evidence>
<dbReference type="EMBL" id="PISD01000033">
    <property type="protein sequence ID" value="PKG28075.1"/>
    <property type="molecule type" value="Genomic_DNA"/>
</dbReference>
<evidence type="ECO:0000313" key="5">
    <source>
        <dbReference type="EMBL" id="PKG28075.1"/>
    </source>
</evidence>
<dbReference type="GO" id="GO:0003700">
    <property type="term" value="F:DNA-binding transcription factor activity"/>
    <property type="evidence" value="ECO:0007669"/>
    <property type="project" value="InterPro"/>
</dbReference>
<dbReference type="CDD" id="cd00090">
    <property type="entry name" value="HTH_ARSR"/>
    <property type="match status" value="1"/>
</dbReference>
<dbReference type="Pfam" id="PF01022">
    <property type="entry name" value="HTH_5"/>
    <property type="match status" value="1"/>
</dbReference>
<evidence type="ECO:0000256" key="1">
    <source>
        <dbReference type="ARBA" id="ARBA00023015"/>
    </source>
</evidence>
<dbReference type="InterPro" id="IPR051081">
    <property type="entry name" value="HTH_MetalResp_TranReg"/>
</dbReference>
<keyword evidence="2" id="KW-0238">DNA-binding</keyword>
<sequence length="89" mass="10285">MKSILSALAEQNRLNIVEILRKGPHNVGELVQETGLRQPQISKHLRVLSEAGIVQVKPIANRRVYELRKEAFAELDLWLNSYIHIWEES</sequence>
<dbReference type="InterPro" id="IPR036390">
    <property type="entry name" value="WH_DNA-bd_sf"/>
</dbReference>
<reference evidence="5 6" key="1">
    <citation type="journal article" date="2010" name="Int. J. Syst. Evol. Microbiol.">
        <title>Bacillus horneckiae sp. nov., isolated from a spacecraft-assembly clean room.</title>
        <authorList>
            <person name="Vaishampayan P."/>
            <person name="Probst A."/>
            <person name="Krishnamurthi S."/>
            <person name="Ghosh S."/>
            <person name="Osman S."/>
            <person name="McDowall A."/>
            <person name="Ruckmani A."/>
            <person name="Mayilraj S."/>
            <person name="Venkateswaran K."/>
        </authorList>
    </citation>
    <scope>NUCLEOTIDE SEQUENCE [LARGE SCALE GENOMIC DNA]</scope>
    <source>
        <strain evidence="6">1PO1SC</strain>
    </source>
</reference>
<keyword evidence="1" id="KW-0805">Transcription regulation</keyword>
<dbReference type="PANTHER" id="PTHR33154:SF33">
    <property type="entry name" value="TRANSCRIPTIONAL REPRESSOR SDPR"/>
    <property type="match status" value="1"/>
</dbReference>
<dbReference type="InterPro" id="IPR001845">
    <property type="entry name" value="HTH_ArsR_DNA-bd_dom"/>
</dbReference>
<dbReference type="SMART" id="SM00418">
    <property type="entry name" value="HTH_ARSR"/>
    <property type="match status" value="1"/>
</dbReference>
<dbReference type="SUPFAM" id="SSF46785">
    <property type="entry name" value="Winged helix' DNA-binding domain"/>
    <property type="match status" value="1"/>
</dbReference>
<dbReference type="RefSeq" id="WP_066194796.1">
    <property type="nucleotide sequence ID" value="NZ_JAMAUX010000001.1"/>
</dbReference>
<dbReference type="Gene3D" id="1.10.10.10">
    <property type="entry name" value="Winged helix-like DNA-binding domain superfamily/Winged helix DNA-binding domain"/>
    <property type="match status" value="1"/>
</dbReference>
<protein>
    <submittedName>
        <fullName evidence="5">ArsR family transcriptional regulator</fullName>
    </submittedName>
</protein>
<keyword evidence="6" id="KW-1185">Reference proteome</keyword>
<evidence type="ECO:0000313" key="6">
    <source>
        <dbReference type="Proteomes" id="UP000233343"/>
    </source>
</evidence>
<dbReference type="NCBIfam" id="NF033788">
    <property type="entry name" value="HTH_metalloreg"/>
    <property type="match status" value="1"/>
</dbReference>
<name>A0A2N0ZEZ3_9BACI</name>
<dbReference type="Proteomes" id="UP000233343">
    <property type="component" value="Unassembled WGS sequence"/>
</dbReference>
<evidence type="ECO:0000256" key="3">
    <source>
        <dbReference type="ARBA" id="ARBA00023163"/>
    </source>
</evidence>
<gene>
    <name evidence="5" type="ORF">CWS20_15875</name>
</gene>
<comment type="caution">
    <text evidence="5">The sequence shown here is derived from an EMBL/GenBank/DDBJ whole genome shotgun (WGS) entry which is preliminary data.</text>
</comment>
<evidence type="ECO:0000256" key="2">
    <source>
        <dbReference type="ARBA" id="ARBA00023125"/>
    </source>
</evidence>
<dbReference type="InterPro" id="IPR036388">
    <property type="entry name" value="WH-like_DNA-bd_sf"/>
</dbReference>
<dbReference type="GO" id="GO:0003677">
    <property type="term" value="F:DNA binding"/>
    <property type="evidence" value="ECO:0007669"/>
    <property type="project" value="UniProtKB-KW"/>
</dbReference>